<dbReference type="CDD" id="cd01425">
    <property type="entry name" value="RPS2"/>
    <property type="match status" value="1"/>
</dbReference>
<accession>S9RBE0</accession>
<dbReference type="InterPro" id="IPR023591">
    <property type="entry name" value="Ribosomal_uS2_flav_dom_sf"/>
</dbReference>
<keyword evidence="2" id="KW-0687">Ribonucleoprotein</keyword>
<dbReference type="PANTHER" id="PTHR12534">
    <property type="entry name" value="30S RIBOSOMAL PROTEIN S2 PROKARYOTIC AND ORGANELLAR"/>
    <property type="match status" value="1"/>
</dbReference>
<dbReference type="InterPro" id="IPR005706">
    <property type="entry name" value="Ribosomal_uS2_bac/mit/plastid"/>
</dbReference>
<dbReference type="RefSeq" id="XP_013020073.1">
    <property type="nucleotide sequence ID" value="XM_013164619.1"/>
</dbReference>
<dbReference type="EMBL" id="KE503208">
    <property type="protein sequence ID" value="EPX71449.1"/>
    <property type="molecule type" value="Genomic_DNA"/>
</dbReference>
<dbReference type="HOGENOM" id="CLU_040318_4_0_1"/>
<dbReference type="FunFam" id="3.40.50.10490:FF:000050">
    <property type="entry name" value="Related to MRP4-mitochondrial ribosomal protein, small subunit"/>
    <property type="match status" value="1"/>
</dbReference>
<dbReference type="Gene3D" id="3.40.50.10490">
    <property type="entry name" value="Glucose-6-phosphate isomerase like protein, domain 1"/>
    <property type="match status" value="1"/>
</dbReference>
<sequence length="264" mass="28959">MISRKLTTEQLIARRLKIRSWNHKIGAKVAPHYTPSMGVRNPAAPEKLSLSLLLSSYAHMGHSTSLWNPLTQPFIYGKRDGIHIISLDQTMVYLRRAISVVREVAKAKGVVVFIGTRNGQKDSVVNAAKRARGFHVFDRWLPGLITNARNVQGNLGGKIVAVDDNGRVVPTEESPKFVIPDLMVILNPLENRGACLEAQKASIPTIGIIDSDADPKMVTYPIPANDDSLRCTDLIVGLLSKAAEQEYNQNSASVNKASSYLPRA</sequence>
<dbReference type="VEuPathDB" id="FungiDB:SOCG_01666"/>
<dbReference type="NCBIfam" id="TIGR01011">
    <property type="entry name" value="rpsB_bact"/>
    <property type="match status" value="1"/>
</dbReference>
<organism evidence="2 3">
    <name type="scientific">Schizosaccharomyces octosporus (strain yFS286)</name>
    <name type="common">Fission yeast</name>
    <name type="synonym">Octosporomyces octosporus</name>
    <dbReference type="NCBI Taxonomy" id="483514"/>
    <lineage>
        <taxon>Eukaryota</taxon>
        <taxon>Fungi</taxon>
        <taxon>Dikarya</taxon>
        <taxon>Ascomycota</taxon>
        <taxon>Taphrinomycotina</taxon>
        <taxon>Schizosaccharomycetes</taxon>
        <taxon>Schizosaccharomycetales</taxon>
        <taxon>Schizosaccharomycetaceae</taxon>
        <taxon>Schizosaccharomyces</taxon>
    </lineage>
</organism>
<evidence type="ECO:0000313" key="2">
    <source>
        <dbReference type="EMBL" id="EPX71449.1"/>
    </source>
</evidence>
<evidence type="ECO:0000256" key="1">
    <source>
        <dbReference type="ARBA" id="ARBA00006242"/>
    </source>
</evidence>
<keyword evidence="2" id="KW-0689">Ribosomal protein</keyword>
<dbReference type="HAMAP" id="MF_00291_B">
    <property type="entry name" value="Ribosomal_uS2_B"/>
    <property type="match status" value="1"/>
</dbReference>
<evidence type="ECO:0000313" key="3">
    <source>
        <dbReference type="Proteomes" id="UP000016088"/>
    </source>
</evidence>
<dbReference type="InterPro" id="IPR001865">
    <property type="entry name" value="Ribosomal_uS2"/>
</dbReference>
<dbReference type="Pfam" id="PF00318">
    <property type="entry name" value="Ribosomal_S2"/>
    <property type="match status" value="1"/>
</dbReference>
<name>S9RBE0_SCHOY</name>
<keyword evidence="3" id="KW-1185">Reference proteome</keyword>
<comment type="similarity">
    <text evidence="1">Belongs to the universal ribosomal protein uS2 family.</text>
</comment>
<dbReference type="GO" id="GO:0005763">
    <property type="term" value="C:mitochondrial small ribosomal subunit"/>
    <property type="evidence" value="ECO:0007669"/>
    <property type="project" value="TreeGrafter"/>
</dbReference>
<dbReference type="GeneID" id="25030646"/>
<proteinExistence type="inferred from homology"/>
<gene>
    <name evidence="2" type="ORF">SOCG_01666</name>
</gene>
<protein>
    <submittedName>
        <fullName evidence="2">Ribosomal protein subunit S2</fullName>
    </submittedName>
</protein>
<dbReference type="eggNOG" id="KOG0832">
    <property type="taxonomic scope" value="Eukaryota"/>
</dbReference>
<reference evidence="2 3" key="1">
    <citation type="journal article" date="2011" name="Science">
        <title>Comparative functional genomics of the fission yeasts.</title>
        <authorList>
            <person name="Rhind N."/>
            <person name="Chen Z."/>
            <person name="Yassour M."/>
            <person name="Thompson D.A."/>
            <person name="Haas B.J."/>
            <person name="Habib N."/>
            <person name="Wapinski I."/>
            <person name="Roy S."/>
            <person name="Lin M.F."/>
            <person name="Heiman D.I."/>
            <person name="Young S.K."/>
            <person name="Furuya K."/>
            <person name="Guo Y."/>
            <person name="Pidoux A."/>
            <person name="Chen H.M."/>
            <person name="Robbertse B."/>
            <person name="Goldberg J.M."/>
            <person name="Aoki K."/>
            <person name="Bayne E.H."/>
            <person name="Berlin A.M."/>
            <person name="Desjardins C.A."/>
            <person name="Dobbs E."/>
            <person name="Dukaj L."/>
            <person name="Fan L."/>
            <person name="FitzGerald M.G."/>
            <person name="French C."/>
            <person name="Gujja S."/>
            <person name="Hansen K."/>
            <person name="Keifenheim D."/>
            <person name="Levin J.Z."/>
            <person name="Mosher R.A."/>
            <person name="Mueller C.A."/>
            <person name="Pfiffner J."/>
            <person name="Priest M."/>
            <person name="Russ C."/>
            <person name="Smialowska A."/>
            <person name="Swoboda P."/>
            <person name="Sykes S.M."/>
            <person name="Vaughn M."/>
            <person name="Vengrova S."/>
            <person name="Yoder R."/>
            <person name="Zeng Q."/>
            <person name="Allshire R."/>
            <person name="Baulcombe D."/>
            <person name="Birren B.W."/>
            <person name="Brown W."/>
            <person name="Ekwall K."/>
            <person name="Kellis M."/>
            <person name="Leatherwood J."/>
            <person name="Levin H."/>
            <person name="Margalit H."/>
            <person name="Martienssen R."/>
            <person name="Nieduszynski C.A."/>
            <person name="Spatafora J.W."/>
            <person name="Friedman N."/>
            <person name="Dalgaard J.Z."/>
            <person name="Baumann P."/>
            <person name="Niki H."/>
            <person name="Regev A."/>
            <person name="Nusbaum C."/>
        </authorList>
    </citation>
    <scope>NUCLEOTIDE SEQUENCE [LARGE SCALE GENOMIC DNA]</scope>
    <source>
        <strain evidence="3">yFS286</strain>
    </source>
</reference>
<dbReference type="SUPFAM" id="SSF52313">
    <property type="entry name" value="Ribosomal protein S2"/>
    <property type="match status" value="1"/>
</dbReference>
<dbReference type="GO" id="GO:0006412">
    <property type="term" value="P:translation"/>
    <property type="evidence" value="ECO:0007669"/>
    <property type="project" value="InterPro"/>
</dbReference>
<dbReference type="OrthoDB" id="2320368at2759"/>
<dbReference type="PRINTS" id="PR00395">
    <property type="entry name" value="RIBOSOMALS2"/>
</dbReference>
<dbReference type="OMA" id="PYIFMEK"/>
<dbReference type="Proteomes" id="UP000016088">
    <property type="component" value="Unassembled WGS sequence"/>
</dbReference>
<dbReference type="GO" id="GO:0003735">
    <property type="term" value="F:structural constituent of ribosome"/>
    <property type="evidence" value="ECO:0007669"/>
    <property type="project" value="InterPro"/>
</dbReference>
<dbReference type="PANTHER" id="PTHR12534:SF0">
    <property type="entry name" value="SMALL RIBOSOMAL SUBUNIT PROTEIN US2M"/>
    <property type="match status" value="1"/>
</dbReference>
<dbReference type="AlphaFoldDB" id="S9RBE0"/>